<protein>
    <recommendedName>
        <fullName evidence="4">DUF3558 domain-containing protein</fullName>
    </recommendedName>
</protein>
<proteinExistence type="predicted"/>
<gene>
    <name evidence="2" type="ORF">FHU37_004750</name>
</gene>
<reference evidence="2 3" key="1">
    <citation type="submission" date="2020-07" db="EMBL/GenBank/DDBJ databases">
        <title>Sequencing the genomes of 1000 actinobacteria strains.</title>
        <authorList>
            <person name="Klenk H.-P."/>
        </authorList>
    </citation>
    <scope>NUCLEOTIDE SEQUENCE [LARGE SCALE GENOMIC DNA]</scope>
    <source>
        <strain evidence="2 3">DSM 42178</strain>
    </source>
</reference>
<dbReference type="Proteomes" id="UP000567795">
    <property type="component" value="Unassembled WGS sequence"/>
</dbReference>
<sequence length="233" mass="24615">MSPSTSKRRGRGVTLSFVSVLLLAACSSGAGDAGGDPEATPSAAVAPSDCGGAFDGPRLEEVTGYPMTLATVLPEYSPSAQMPEEAFVCRYRFADGTMVEFRSYVTSTELAATPWTHPRADPFVTAESGEQAVAAFVPHDAASNEWMRAMVRFVCVGEAAGRPVGYEVRADAEPDEEPPVGPAPGFEFTPEQLLTLTNRLAVEVAERRACANDTKLNPGELRFTTGGPAPSPR</sequence>
<evidence type="ECO:0000313" key="3">
    <source>
        <dbReference type="Proteomes" id="UP000567795"/>
    </source>
</evidence>
<dbReference type="AlphaFoldDB" id="A0A853AAS1"/>
<dbReference type="PROSITE" id="PS51257">
    <property type="entry name" value="PROKAR_LIPOPROTEIN"/>
    <property type="match status" value="1"/>
</dbReference>
<feature type="chain" id="PRO_5039277562" description="DUF3558 domain-containing protein" evidence="1">
    <location>
        <begin position="31"/>
        <end position="233"/>
    </location>
</feature>
<name>A0A853AAS1_9ACTN</name>
<evidence type="ECO:0000256" key="1">
    <source>
        <dbReference type="SAM" id="SignalP"/>
    </source>
</evidence>
<dbReference type="RefSeq" id="WP_179816678.1">
    <property type="nucleotide sequence ID" value="NZ_JACBZD010000002.1"/>
</dbReference>
<feature type="signal peptide" evidence="1">
    <location>
        <begin position="1"/>
        <end position="30"/>
    </location>
</feature>
<comment type="caution">
    <text evidence="2">The sequence shown here is derived from an EMBL/GenBank/DDBJ whole genome shotgun (WGS) entry which is preliminary data.</text>
</comment>
<keyword evidence="1" id="KW-0732">Signal</keyword>
<organism evidence="2 3">
    <name type="scientific">Allostreptomyces psammosilenae</name>
    <dbReference type="NCBI Taxonomy" id="1892865"/>
    <lineage>
        <taxon>Bacteria</taxon>
        <taxon>Bacillati</taxon>
        <taxon>Actinomycetota</taxon>
        <taxon>Actinomycetes</taxon>
        <taxon>Kitasatosporales</taxon>
        <taxon>Streptomycetaceae</taxon>
        <taxon>Allostreptomyces</taxon>
    </lineage>
</organism>
<dbReference type="EMBL" id="JACBZD010000002">
    <property type="protein sequence ID" value="NYI07721.1"/>
    <property type="molecule type" value="Genomic_DNA"/>
</dbReference>
<accession>A0A853AAS1</accession>
<evidence type="ECO:0008006" key="4">
    <source>
        <dbReference type="Google" id="ProtNLM"/>
    </source>
</evidence>
<keyword evidence="3" id="KW-1185">Reference proteome</keyword>
<evidence type="ECO:0000313" key="2">
    <source>
        <dbReference type="EMBL" id="NYI07721.1"/>
    </source>
</evidence>